<dbReference type="EMBL" id="CP047166">
    <property type="protein sequence ID" value="QRF67554.1"/>
    <property type="molecule type" value="Genomic_DNA"/>
</dbReference>
<evidence type="ECO:0000256" key="1">
    <source>
        <dbReference type="SAM" id="SignalP"/>
    </source>
</evidence>
<organism evidence="2 3">
    <name type="scientific">Ponticoccus alexandrii</name>
    <dbReference type="NCBI Taxonomy" id="1943633"/>
    <lineage>
        <taxon>Bacteria</taxon>
        <taxon>Pseudomonadati</taxon>
        <taxon>Pseudomonadota</taxon>
        <taxon>Alphaproteobacteria</taxon>
        <taxon>Rhodobacterales</taxon>
        <taxon>Roseobacteraceae</taxon>
        <taxon>Ponticoccus</taxon>
    </lineage>
</organism>
<sequence length="124" mass="13325">MKRLALVLALTATGAVAQQTPGFQAAVAAMRIQIQPCWVIDVDSGQSETIVTLGFAMNPDGTVQPDSITLVNAEGPDTEGAMHSARRALLRCQGEGYPLPLTDFEAWKQIEIKFDPRSPLGDET</sequence>
<protein>
    <recommendedName>
        <fullName evidence="4">Energy transducer TonB</fullName>
    </recommendedName>
</protein>
<feature type="signal peptide" evidence="1">
    <location>
        <begin position="1"/>
        <end position="17"/>
    </location>
</feature>
<keyword evidence="1" id="KW-0732">Signal</keyword>
<accession>A0ABX7FD97</accession>
<proteinExistence type="predicted"/>
<dbReference type="Gene3D" id="3.30.1150.10">
    <property type="match status" value="1"/>
</dbReference>
<gene>
    <name evidence="2" type="ORF">GQA70_15285</name>
</gene>
<reference evidence="2 3" key="1">
    <citation type="submission" date="2019-12" db="EMBL/GenBank/DDBJ databases">
        <title>Complete Genome Sequence of a Quorum-Sensing Bacterium,Rhodobacteraceae bacterium C31, Isolated from a marine microalgae symbiotic bacteria.</title>
        <authorList>
            <person name="Zhang Y."/>
        </authorList>
    </citation>
    <scope>NUCLEOTIDE SEQUENCE [LARGE SCALE GENOMIC DNA]</scope>
    <source>
        <strain evidence="2 3">C31</strain>
    </source>
</reference>
<dbReference type="Proteomes" id="UP000596387">
    <property type="component" value="Chromosome"/>
</dbReference>
<dbReference type="RefSeq" id="WP_023851664.1">
    <property type="nucleotide sequence ID" value="NZ_CP047166.1"/>
</dbReference>
<dbReference type="SUPFAM" id="SSF74653">
    <property type="entry name" value="TolA/TonB C-terminal domain"/>
    <property type="match status" value="1"/>
</dbReference>
<name>A0ABX7FD97_9RHOB</name>
<feature type="chain" id="PRO_5046208668" description="Energy transducer TonB" evidence="1">
    <location>
        <begin position="18"/>
        <end position="124"/>
    </location>
</feature>
<evidence type="ECO:0000313" key="2">
    <source>
        <dbReference type="EMBL" id="QRF67554.1"/>
    </source>
</evidence>
<keyword evidence="3" id="KW-1185">Reference proteome</keyword>
<evidence type="ECO:0008006" key="4">
    <source>
        <dbReference type="Google" id="ProtNLM"/>
    </source>
</evidence>
<evidence type="ECO:0000313" key="3">
    <source>
        <dbReference type="Proteomes" id="UP000596387"/>
    </source>
</evidence>